<dbReference type="SMART" id="SM00342">
    <property type="entry name" value="HTH_ARAC"/>
    <property type="match status" value="1"/>
</dbReference>
<dbReference type="PROSITE" id="PS00041">
    <property type="entry name" value="HTH_ARAC_FAMILY_1"/>
    <property type="match status" value="1"/>
</dbReference>
<dbReference type="Gene3D" id="1.10.10.60">
    <property type="entry name" value="Homeodomain-like"/>
    <property type="match status" value="2"/>
</dbReference>
<name>A0ABS3B2S9_9XANT</name>
<evidence type="ECO:0000256" key="3">
    <source>
        <dbReference type="ARBA" id="ARBA00023163"/>
    </source>
</evidence>
<keyword evidence="2" id="KW-0238">DNA-binding</keyword>
<evidence type="ECO:0000256" key="1">
    <source>
        <dbReference type="ARBA" id="ARBA00023015"/>
    </source>
</evidence>
<dbReference type="InterPro" id="IPR009057">
    <property type="entry name" value="Homeodomain-like_sf"/>
</dbReference>
<dbReference type="Proteomes" id="UP000695802">
    <property type="component" value="Unassembled WGS sequence"/>
</dbReference>
<dbReference type="PRINTS" id="PR00032">
    <property type="entry name" value="HTHARAC"/>
</dbReference>
<evidence type="ECO:0000256" key="2">
    <source>
        <dbReference type="ARBA" id="ARBA00023125"/>
    </source>
</evidence>
<feature type="region of interest" description="Disordered" evidence="4">
    <location>
        <begin position="1"/>
        <end position="26"/>
    </location>
</feature>
<dbReference type="PROSITE" id="PS01124">
    <property type="entry name" value="HTH_ARAC_FAMILY_2"/>
    <property type="match status" value="1"/>
</dbReference>
<evidence type="ECO:0000256" key="4">
    <source>
        <dbReference type="SAM" id="MobiDB-lite"/>
    </source>
</evidence>
<keyword evidence="7" id="KW-1185">Reference proteome</keyword>
<comment type="caution">
    <text evidence="6">The sequence shown here is derived from an EMBL/GenBank/DDBJ whole genome shotgun (WGS) entry which is preliminary data.</text>
</comment>
<dbReference type="SUPFAM" id="SSF46689">
    <property type="entry name" value="Homeodomain-like"/>
    <property type="match status" value="2"/>
</dbReference>
<protein>
    <submittedName>
        <fullName evidence="6">Helix-turn-helix transcriptional regulator</fullName>
    </submittedName>
</protein>
<feature type="domain" description="HTH araC/xylS-type" evidence="5">
    <location>
        <begin position="33"/>
        <end position="131"/>
    </location>
</feature>
<reference evidence="6 7" key="1">
    <citation type="submission" date="2021-02" db="EMBL/GenBank/DDBJ databases">
        <title>Taxonomically Unique Crown Gall-Associated Xanthomonas Stains Have Deficiency in Virulence Repertories.</title>
        <authorList>
            <person name="Mafakheri H."/>
            <person name="Taghavi S.M."/>
            <person name="Dimkic I."/>
            <person name="Nemanja K."/>
            <person name="Osdaghi E."/>
        </authorList>
    </citation>
    <scope>NUCLEOTIDE SEQUENCE [LARGE SCALE GENOMIC DNA]</scope>
    <source>
        <strain evidence="6 7">FX4</strain>
    </source>
</reference>
<dbReference type="InterPro" id="IPR018060">
    <property type="entry name" value="HTH_AraC"/>
</dbReference>
<dbReference type="EMBL" id="JAFIWB010000002">
    <property type="protein sequence ID" value="MBN6101184.1"/>
    <property type="molecule type" value="Genomic_DNA"/>
</dbReference>
<keyword evidence="1" id="KW-0805">Transcription regulation</keyword>
<accession>A0ABS3B2S9</accession>
<dbReference type="InterPro" id="IPR020449">
    <property type="entry name" value="Tscrpt_reg_AraC-type_HTH"/>
</dbReference>
<dbReference type="InterPro" id="IPR050204">
    <property type="entry name" value="AraC_XylS_family_regulators"/>
</dbReference>
<dbReference type="PANTHER" id="PTHR46796:SF6">
    <property type="entry name" value="ARAC SUBFAMILY"/>
    <property type="match status" value="1"/>
</dbReference>
<dbReference type="Pfam" id="PF12833">
    <property type="entry name" value="HTH_18"/>
    <property type="match status" value="1"/>
</dbReference>
<keyword evidence="3" id="KW-0804">Transcription</keyword>
<gene>
    <name evidence="6" type="ORF">JR064_03275</name>
</gene>
<proteinExistence type="predicted"/>
<dbReference type="InterPro" id="IPR018062">
    <property type="entry name" value="HTH_AraC-typ_CS"/>
</dbReference>
<evidence type="ECO:0000313" key="7">
    <source>
        <dbReference type="Proteomes" id="UP000695802"/>
    </source>
</evidence>
<dbReference type="PANTHER" id="PTHR46796">
    <property type="entry name" value="HTH-TYPE TRANSCRIPTIONAL ACTIVATOR RHAS-RELATED"/>
    <property type="match status" value="1"/>
</dbReference>
<evidence type="ECO:0000259" key="5">
    <source>
        <dbReference type="PROSITE" id="PS01124"/>
    </source>
</evidence>
<dbReference type="RefSeq" id="WP_206228809.1">
    <property type="nucleotide sequence ID" value="NZ_JAFIWB010000002.1"/>
</dbReference>
<sequence>MPRPHAPAQRSTATDRPPAASAAGKGLRPCALARAQRYIDHHLAERIGLADIANAACVSRYHFARMFRLSTGHSPMQYLLQRRIERARQLLLSGRHSVSTVAYELGFFDQSHFVNSFRRVTGATPGWYARHNRDSAGTGTPAAVPGNGAERASVTARLCLPAA</sequence>
<evidence type="ECO:0000313" key="6">
    <source>
        <dbReference type="EMBL" id="MBN6101184.1"/>
    </source>
</evidence>
<organism evidence="6 7">
    <name type="scientific">Xanthomonas bonasiae</name>
    <dbReference type="NCBI Taxonomy" id="2810351"/>
    <lineage>
        <taxon>Bacteria</taxon>
        <taxon>Pseudomonadati</taxon>
        <taxon>Pseudomonadota</taxon>
        <taxon>Gammaproteobacteria</taxon>
        <taxon>Lysobacterales</taxon>
        <taxon>Lysobacteraceae</taxon>
        <taxon>Xanthomonas</taxon>
    </lineage>
</organism>